<comment type="caution">
    <text evidence="1">The sequence shown here is derived from an EMBL/GenBank/DDBJ whole genome shotgun (WGS) entry which is preliminary data.</text>
</comment>
<dbReference type="Proteomes" id="UP001152888">
    <property type="component" value="Unassembled WGS sequence"/>
</dbReference>
<keyword evidence="2" id="KW-1185">Reference proteome</keyword>
<accession>A0A9P0LWE0</accession>
<proteinExistence type="predicted"/>
<sequence>MICFYSFNDADEINSHFSNISIITKTQKQSPKNLLRRITIRCFAPIDKKLHLSKWNSLCLSCWSSQSSFTSSLSHTLSTASRTVDVAKLTGAWATVVLDFATSK</sequence>
<dbReference type="EMBL" id="CAKOFQ010007440">
    <property type="protein sequence ID" value="CAH2001224.1"/>
    <property type="molecule type" value="Genomic_DNA"/>
</dbReference>
<reference evidence="1" key="1">
    <citation type="submission" date="2022-03" db="EMBL/GenBank/DDBJ databases">
        <authorList>
            <person name="Sayadi A."/>
        </authorList>
    </citation>
    <scope>NUCLEOTIDE SEQUENCE</scope>
</reference>
<evidence type="ECO:0000313" key="1">
    <source>
        <dbReference type="EMBL" id="CAH2001224.1"/>
    </source>
</evidence>
<dbReference type="AlphaFoldDB" id="A0A9P0LWE0"/>
<organism evidence="1 2">
    <name type="scientific">Acanthoscelides obtectus</name>
    <name type="common">Bean weevil</name>
    <name type="synonym">Bruchus obtectus</name>
    <dbReference type="NCBI Taxonomy" id="200917"/>
    <lineage>
        <taxon>Eukaryota</taxon>
        <taxon>Metazoa</taxon>
        <taxon>Ecdysozoa</taxon>
        <taxon>Arthropoda</taxon>
        <taxon>Hexapoda</taxon>
        <taxon>Insecta</taxon>
        <taxon>Pterygota</taxon>
        <taxon>Neoptera</taxon>
        <taxon>Endopterygota</taxon>
        <taxon>Coleoptera</taxon>
        <taxon>Polyphaga</taxon>
        <taxon>Cucujiformia</taxon>
        <taxon>Chrysomeloidea</taxon>
        <taxon>Chrysomelidae</taxon>
        <taxon>Bruchinae</taxon>
        <taxon>Bruchini</taxon>
        <taxon>Acanthoscelides</taxon>
    </lineage>
</organism>
<gene>
    <name evidence="1" type="ORF">ACAOBT_LOCUS26056</name>
</gene>
<protein>
    <submittedName>
        <fullName evidence="1">Uncharacterized protein</fullName>
    </submittedName>
</protein>
<name>A0A9P0LWE0_ACAOB</name>
<evidence type="ECO:0000313" key="2">
    <source>
        <dbReference type="Proteomes" id="UP001152888"/>
    </source>
</evidence>